<dbReference type="EMBL" id="JAUSVX010000027">
    <property type="protein sequence ID" value="MDQ0474850.1"/>
    <property type="molecule type" value="Genomic_DNA"/>
</dbReference>
<keyword evidence="2" id="KW-1185">Reference proteome</keyword>
<gene>
    <name evidence="1" type="ORF">QO011_007892</name>
</gene>
<sequence length="139" mass="16340">MADPTFHQLNRGWNAEPSAPEPNVKVVGRQVHLSFFLNPWAYEAREGEAAELIFFNCTRWRLGSTNDEGWYLGQCRYSHLAPTWGEFYEIAGDDAVRLQPTDWRLVSSQTEARRHFLFYLKDQTFECLAESWMFSRRDV</sequence>
<dbReference type="RefSeq" id="WP_307285159.1">
    <property type="nucleotide sequence ID" value="NZ_JAUSVX010000027.1"/>
</dbReference>
<name>A0ABU0JKM8_9HYPH</name>
<dbReference type="Proteomes" id="UP001242480">
    <property type="component" value="Unassembled WGS sequence"/>
</dbReference>
<organism evidence="1 2">
    <name type="scientific">Labrys wisconsinensis</name>
    <dbReference type="NCBI Taxonomy" id="425677"/>
    <lineage>
        <taxon>Bacteria</taxon>
        <taxon>Pseudomonadati</taxon>
        <taxon>Pseudomonadota</taxon>
        <taxon>Alphaproteobacteria</taxon>
        <taxon>Hyphomicrobiales</taxon>
        <taxon>Xanthobacteraceae</taxon>
        <taxon>Labrys</taxon>
    </lineage>
</organism>
<protein>
    <submittedName>
        <fullName evidence="1">Uncharacterized protein</fullName>
    </submittedName>
</protein>
<reference evidence="1 2" key="1">
    <citation type="submission" date="2023-07" db="EMBL/GenBank/DDBJ databases">
        <title>Genomic Encyclopedia of Type Strains, Phase IV (KMG-IV): sequencing the most valuable type-strain genomes for metagenomic binning, comparative biology and taxonomic classification.</title>
        <authorList>
            <person name="Goeker M."/>
        </authorList>
    </citation>
    <scope>NUCLEOTIDE SEQUENCE [LARGE SCALE GENOMIC DNA]</scope>
    <source>
        <strain evidence="1 2">DSM 19619</strain>
    </source>
</reference>
<evidence type="ECO:0000313" key="1">
    <source>
        <dbReference type="EMBL" id="MDQ0474850.1"/>
    </source>
</evidence>
<proteinExistence type="predicted"/>
<comment type="caution">
    <text evidence="1">The sequence shown here is derived from an EMBL/GenBank/DDBJ whole genome shotgun (WGS) entry which is preliminary data.</text>
</comment>
<evidence type="ECO:0000313" key="2">
    <source>
        <dbReference type="Proteomes" id="UP001242480"/>
    </source>
</evidence>
<accession>A0ABU0JKM8</accession>